<protein>
    <submittedName>
        <fullName evidence="2">Uncharacterized protein</fullName>
    </submittedName>
</protein>
<dbReference type="AlphaFoldDB" id="A0A6A5K0C6"/>
<evidence type="ECO:0000313" key="2">
    <source>
        <dbReference type="EMBL" id="KAF1830349.1"/>
    </source>
</evidence>
<dbReference type="Proteomes" id="UP000800040">
    <property type="component" value="Unassembled WGS sequence"/>
</dbReference>
<name>A0A6A5K0C6_9PLEO</name>
<evidence type="ECO:0000313" key="3">
    <source>
        <dbReference type="Proteomes" id="UP000800040"/>
    </source>
</evidence>
<feature type="non-terminal residue" evidence="2">
    <location>
        <position position="62"/>
    </location>
</feature>
<keyword evidence="1" id="KW-0472">Membrane</keyword>
<organism evidence="2 3">
    <name type="scientific">Decorospora gaudefroyi</name>
    <dbReference type="NCBI Taxonomy" id="184978"/>
    <lineage>
        <taxon>Eukaryota</taxon>
        <taxon>Fungi</taxon>
        <taxon>Dikarya</taxon>
        <taxon>Ascomycota</taxon>
        <taxon>Pezizomycotina</taxon>
        <taxon>Dothideomycetes</taxon>
        <taxon>Pleosporomycetidae</taxon>
        <taxon>Pleosporales</taxon>
        <taxon>Pleosporineae</taxon>
        <taxon>Pleosporaceae</taxon>
        <taxon>Decorospora</taxon>
    </lineage>
</organism>
<evidence type="ECO:0000256" key="1">
    <source>
        <dbReference type="SAM" id="Phobius"/>
    </source>
</evidence>
<gene>
    <name evidence="2" type="ORF">BDW02DRAFT_573095</name>
</gene>
<keyword evidence="1" id="KW-0812">Transmembrane</keyword>
<keyword evidence="3" id="KW-1185">Reference proteome</keyword>
<reference evidence="2" key="1">
    <citation type="submission" date="2020-01" db="EMBL/GenBank/DDBJ databases">
        <authorList>
            <consortium name="DOE Joint Genome Institute"/>
            <person name="Haridas S."/>
            <person name="Albert R."/>
            <person name="Binder M."/>
            <person name="Bloem J."/>
            <person name="Labutti K."/>
            <person name="Salamov A."/>
            <person name="Andreopoulos B."/>
            <person name="Baker S.E."/>
            <person name="Barry K."/>
            <person name="Bills G."/>
            <person name="Bluhm B.H."/>
            <person name="Cannon C."/>
            <person name="Castanera R."/>
            <person name="Culley D.E."/>
            <person name="Daum C."/>
            <person name="Ezra D."/>
            <person name="Gonzalez J.B."/>
            <person name="Henrissat B."/>
            <person name="Kuo A."/>
            <person name="Liang C."/>
            <person name="Lipzen A."/>
            <person name="Lutzoni F."/>
            <person name="Magnuson J."/>
            <person name="Mondo S."/>
            <person name="Nolan M."/>
            <person name="Ohm R."/>
            <person name="Pangilinan J."/>
            <person name="Park H.-J."/>
            <person name="Ramirez L."/>
            <person name="Alfaro M."/>
            <person name="Sun H."/>
            <person name="Tritt A."/>
            <person name="Yoshinaga Y."/>
            <person name="Zwiers L.-H."/>
            <person name="Turgeon B.G."/>
            <person name="Goodwin S.B."/>
            <person name="Spatafora J.W."/>
            <person name="Crous P.W."/>
            <person name="Grigoriev I.V."/>
        </authorList>
    </citation>
    <scope>NUCLEOTIDE SEQUENCE</scope>
    <source>
        <strain evidence="2">P77</strain>
    </source>
</reference>
<sequence>MTTLNNSSSTTCSFSFLFLFPLLALLNHYYCPQSDADLAPPVQVQTQVATRRLHVLTLDLGL</sequence>
<proteinExistence type="predicted"/>
<accession>A0A6A5K0C6</accession>
<keyword evidence="1" id="KW-1133">Transmembrane helix</keyword>
<dbReference type="EMBL" id="ML975399">
    <property type="protein sequence ID" value="KAF1830349.1"/>
    <property type="molecule type" value="Genomic_DNA"/>
</dbReference>
<feature type="transmembrane region" description="Helical" evidence="1">
    <location>
        <begin position="12"/>
        <end position="30"/>
    </location>
</feature>